<keyword evidence="3" id="KW-0963">Cytoplasm</keyword>
<reference evidence="12" key="1">
    <citation type="submission" date="2022-01" db="EMBL/GenBank/DDBJ databases">
        <authorList>
            <person name="King R."/>
        </authorList>
    </citation>
    <scope>NUCLEOTIDE SEQUENCE</scope>
</reference>
<dbReference type="SMART" id="SM00291">
    <property type="entry name" value="ZnF_ZZ"/>
    <property type="match status" value="1"/>
</dbReference>
<comment type="subcellular location">
    <subcellularLocation>
        <location evidence="2">Cell membrane</location>
        <location evidence="2">Sarcolemma</location>
        <topology evidence="2">Peripheral membrane protein</topology>
        <orientation evidence="2">Cytoplasmic side</orientation>
    </subcellularLocation>
    <subcellularLocation>
        <location evidence="1">Cytoplasm</location>
        <location evidence="1">Cytoskeleton</location>
    </subcellularLocation>
</comment>
<keyword evidence="6" id="KW-0862">Zinc</keyword>
<dbReference type="EMBL" id="OU892279">
    <property type="protein sequence ID" value="CAG9765908.1"/>
    <property type="molecule type" value="Genomic_DNA"/>
</dbReference>
<dbReference type="PANTHER" id="PTHR12268">
    <property type="entry name" value="E3 UBIQUITIN-PROTEIN LIGASE KCMF1"/>
    <property type="match status" value="1"/>
</dbReference>
<evidence type="ECO:0000256" key="4">
    <source>
        <dbReference type="ARBA" id="ARBA00022723"/>
    </source>
</evidence>
<dbReference type="GO" id="GO:0008270">
    <property type="term" value="F:zinc ion binding"/>
    <property type="evidence" value="ECO:0007669"/>
    <property type="project" value="UniProtKB-KW"/>
</dbReference>
<evidence type="ECO:0000256" key="1">
    <source>
        <dbReference type="ARBA" id="ARBA00004245"/>
    </source>
</evidence>
<keyword evidence="4" id="KW-0479">Metal-binding</keyword>
<dbReference type="InterPro" id="IPR050774">
    <property type="entry name" value="KCMF1/Dystrophin"/>
</dbReference>
<dbReference type="PANTHER" id="PTHR12268:SF14">
    <property type="entry name" value="DYSTROPHIN-1"/>
    <property type="match status" value="1"/>
</dbReference>
<dbReference type="InterPro" id="IPR015153">
    <property type="entry name" value="EF-hand_dom_typ1"/>
</dbReference>
<evidence type="ECO:0000256" key="3">
    <source>
        <dbReference type="ARBA" id="ARBA00022490"/>
    </source>
</evidence>
<feature type="domain" description="ZZ-type" evidence="11">
    <location>
        <begin position="523"/>
        <end position="579"/>
    </location>
</feature>
<evidence type="ECO:0000256" key="7">
    <source>
        <dbReference type="ARBA" id="ARBA00022837"/>
    </source>
</evidence>
<evidence type="ECO:0000256" key="2">
    <source>
        <dbReference type="ARBA" id="ARBA00004278"/>
    </source>
</evidence>
<dbReference type="OrthoDB" id="10014385at2759"/>
<keyword evidence="13" id="KW-1185">Reference proteome</keyword>
<feature type="coiled-coil region" evidence="10">
    <location>
        <begin position="65"/>
        <end position="177"/>
    </location>
</feature>
<dbReference type="GO" id="GO:0099536">
    <property type="term" value="P:synaptic signaling"/>
    <property type="evidence" value="ECO:0007669"/>
    <property type="project" value="TreeGrafter"/>
</dbReference>
<dbReference type="GO" id="GO:0016010">
    <property type="term" value="C:dystrophin-associated glycoprotein complex"/>
    <property type="evidence" value="ECO:0007669"/>
    <property type="project" value="UniProtKB-ARBA"/>
</dbReference>
<dbReference type="SUPFAM" id="SSF47473">
    <property type="entry name" value="EF-hand"/>
    <property type="match status" value="2"/>
</dbReference>
<evidence type="ECO:0000256" key="8">
    <source>
        <dbReference type="ARBA" id="ARBA00023212"/>
    </source>
</evidence>
<keyword evidence="8" id="KW-0206">Cytoskeleton</keyword>
<dbReference type="Pfam" id="PF09069">
    <property type="entry name" value="EF-hand_3"/>
    <property type="match status" value="1"/>
</dbReference>
<dbReference type="GO" id="GO:0046716">
    <property type="term" value="P:muscle cell cellular homeostasis"/>
    <property type="evidence" value="ECO:0007669"/>
    <property type="project" value="UniProtKB-ARBA"/>
</dbReference>
<keyword evidence="5 9" id="KW-0863">Zinc-finger</keyword>
<keyword evidence="10" id="KW-0175">Coiled coil</keyword>
<proteinExistence type="predicted"/>
<dbReference type="Gene3D" id="3.30.60.90">
    <property type="match status" value="1"/>
</dbReference>
<dbReference type="PROSITE" id="PS50135">
    <property type="entry name" value="ZF_ZZ_2"/>
    <property type="match status" value="1"/>
</dbReference>
<dbReference type="Proteomes" id="UP001152799">
    <property type="component" value="Chromosome 3"/>
</dbReference>
<dbReference type="GO" id="GO:0045202">
    <property type="term" value="C:synapse"/>
    <property type="evidence" value="ECO:0007669"/>
    <property type="project" value="GOC"/>
</dbReference>
<dbReference type="GO" id="GO:0005737">
    <property type="term" value="C:cytoplasm"/>
    <property type="evidence" value="ECO:0007669"/>
    <property type="project" value="UniProtKB-SubCell"/>
</dbReference>
<evidence type="ECO:0000259" key="11">
    <source>
        <dbReference type="PROSITE" id="PS50135"/>
    </source>
</evidence>
<dbReference type="Pfam" id="PF00569">
    <property type="entry name" value="ZZ"/>
    <property type="match status" value="1"/>
</dbReference>
<name>A0A9N9MS31_9CUCU</name>
<keyword evidence="7" id="KW-0106">Calcium</keyword>
<accession>A0A9N9MS31</accession>
<dbReference type="InterPro" id="IPR015154">
    <property type="entry name" value="EF-hand_dom_typ2"/>
</dbReference>
<dbReference type="Gene3D" id="1.10.238.10">
    <property type="entry name" value="EF-hand"/>
    <property type="match status" value="2"/>
</dbReference>
<dbReference type="Pfam" id="PF09068">
    <property type="entry name" value="EF-hand_2"/>
    <property type="match status" value="1"/>
</dbReference>
<dbReference type="InterPro" id="IPR000433">
    <property type="entry name" value="Znf_ZZ"/>
</dbReference>
<dbReference type="SUPFAM" id="SSF57850">
    <property type="entry name" value="RING/U-box"/>
    <property type="match status" value="1"/>
</dbReference>
<dbReference type="InterPro" id="IPR043145">
    <property type="entry name" value="Znf_ZZ_sf"/>
</dbReference>
<sequence length="851" mass="97201">MDALRRNTVEFQDEVFLTEREHESEIDRLKSENKSLVQSLLRAKLVNKELKIDMEKFGPKIKNDLDTERLENEKLRQRISDLTRIIKDKEQEVDYKTDEIDQLKKELEMKDREITMSRQNFVDDLIEEVAAGKEDIKNLNTEIGRMLQINCNLTYDLEKYLHDIDDLKRENRKLKETGSKGGAVGQSRRIVGQSINIGRKTKDIGRVSASNTDGVLSSSGSSSKQIETSLPNELSAIDRHQQIASTGGSITLISTPPSTPVSACPIIPTMYYNQSTCNLHQMVAVDPSESSNTHQWDHPKFADIKQAIDDCNYIAYAKYRLASKFRVLQRCLYVEEVPLSIISSTFAKHRMCKNEGSLTLETCDLEALLSDIYFAANKQNHTNIDVDFATEILINFLYNVFDCNRDGKIQVVSVKILLGLLCHGSPSELHKYLFLLYTDHNNCITRIRLQGLLNKILEIIKYVHEDTSFGDKSLHLAVENCFQDFPGLVGITENNFLCWFDLDIPFLSWMPLILKLKSAETIIHSTKCTTCNTRPILGLRYRCVKCLRYTQCQRCFLTGRISHSHKLSHSLREYHGASANKGNNGFMSKITGVFCPKYADRNYSIVKPARQMGVENIKHHSSDVLCEVLPLSAPEIQLQTVIRQLESQNRELQQMLIFGNYNEKDLRKYLEEYRYFMAGNIKKLKFLKVGTILNQINNQERTLVQYPISHDIHSTPMQQPNKVDGKDENSDIKYYGSPITTAVVASIEENLEAKNKRFNYYYKGYNTPPISEQPKSAISKSPVKLLQNDLDEALARLQQILANNFSLEDSFNMDNFNLKYAVTEVEGMLTSIIDNVESSRCSSALNGRTKT</sequence>
<evidence type="ECO:0000256" key="9">
    <source>
        <dbReference type="PROSITE-ProRule" id="PRU00228"/>
    </source>
</evidence>
<organism evidence="12 13">
    <name type="scientific">Ceutorhynchus assimilis</name>
    <name type="common">cabbage seed weevil</name>
    <dbReference type="NCBI Taxonomy" id="467358"/>
    <lineage>
        <taxon>Eukaryota</taxon>
        <taxon>Metazoa</taxon>
        <taxon>Ecdysozoa</taxon>
        <taxon>Arthropoda</taxon>
        <taxon>Hexapoda</taxon>
        <taxon>Insecta</taxon>
        <taxon>Pterygota</taxon>
        <taxon>Neoptera</taxon>
        <taxon>Endopterygota</taxon>
        <taxon>Coleoptera</taxon>
        <taxon>Polyphaga</taxon>
        <taxon>Cucujiformia</taxon>
        <taxon>Curculionidae</taxon>
        <taxon>Ceutorhynchinae</taxon>
        <taxon>Ceutorhynchus</taxon>
    </lineage>
</organism>
<dbReference type="GO" id="GO:0050804">
    <property type="term" value="P:modulation of chemical synaptic transmission"/>
    <property type="evidence" value="ECO:0007669"/>
    <property type="project" value="UniProtKB-ARBA"/>
</dbReference>
<dbReference type="InterPro" id="IPR011992">
    <property type="entry name" value="EF-hand-dom_pair"/>
</dbReference>
<evidence type="ECO:0000313" key="12">
    <source>
        <dbReference type="EMBL" id="CAG9765908.1"/>
    </source>
</evidence>
<gene>
    <name evidence="12" type="ORF">CEUTPL_LOCUS6507</name>
</gene>
<dbReference type="AlphaFoldDB" id="A0A9N9MS31"/>
<evidence type="ECO:0000256" key="6">
    <source>
        <dbReference type="ARBA" id="ARBA00022833"/>
    </source>
</evidence>
<evidence type="ECO:0000313" key="13">
    <source>
        <dbReference type="Proteomes" id="UP001152799"/>
    </source>
</evidence>
<evidence type="ECO:0000256" key="10">
    <source>
        <dbReference type="SAM" id="Coils"/>
    </source>
</evidence>
<protein>
    <recommendedName>
        <fullName evidence="11">ZZ-type domain-containing protein</fullName>
    </recommendedName>
</protein>
<evidence type="ECO:0000256" key="5">
    <source>
        <dbReference type="ARBA" id="ARBA00022771"/>
    </source>
</evidence>